<name>A0A0K6HBX4_9GAMM</name>
<feature type="signal peptide" evidence="2">
    <location>
        <begin position="1"/>
        <end position="23"/>
    </location>
</feature>
<keyword evidence="2" id="KW-0732">Signal</keyword>
<feature type="compositionally biased region" description="Basic and acidic residues" evidence="1">
    <location>
        <begin position="68"/>
        <end position="89"/>
    </location>
</feature>
<feature type="region of interest" description="Disordered" evidence="1">
    <location>
        <begin position="67"/>
        <end position="89"/>
    </location>
</feature>
<dbReference type="OrthoDB" id="6241253at2"/>
<keyword evidence="4" id="KW-1185">Reference proteome</keyword>
<dbReference type="Proteomes" id="UP000182598">
    <property type="component" value="Unassembled WGS sequence"/>
</dbReference>
<evidence type="ECO:0000313" key="3">
    <source>
        <dbReference type="EMBL" id="CUA88261.1"/>
    </source>
</evidence>
<gene>
    <name evidence="3" type="ORF">Ga0061064_2124</name>
</gene>
<feature type="chain" id="PRO_5005504396" description="Lipoprotein" evidence="2">
    <location>
        <begin position="24"/>
        <end position="89"/>
    </location>
</feature>
<protein>
    <recommendedName>
        <fullName evidence="5">Lipoprotein</fullName>
    </recommendedName>
</protein>
<evidence type="ECO:0000313" key="4">
    <source>
        <dbReference type="Proteomes" id="UP000182598"/>
    </source>
</evidence>
<reference evidence="4" key="1">
    <citation type="submission" date="2015-08" db="EMBL/GenBank/DDBJ databases">
        <authorList>
            <person name="Varghese N."/>
        </authorList>
    </citation>
    <scope>NUCLEOTIDE SEQUENCE [LARGE SCALE GENOMIC DNA]</scope>
    <source>
        <strain evidence="4">DSM 27808</strain>
    </source>
</reference>
<dbReference type="RefSeq" id="WP_055439762.1">
    <property type="nucleotide sequence ID" value="NZ_CYHB01000008.1"/>
</dbReference>
<sequence>MKQVKLVVGGALALLLAACNSTGSGSTTSANYILNEEGEITHICRNETKVGTNFKERVCRTVAEMEEMGEKARQDVERAQRSHMDSRNF</sequence>
<evidence type="ECO:0008006" key="5">
    <source>
        <dbReference type="Google" id="ProtNLM"/>
    </source>
</evidence>
<dbReference type="EMBL" id="CYHB01000008">
    <property type="protein sequence ID" value="CUA88261.1"/>
    <property type="molecule type" value="Genomic_DNA"/>
</dbReference>
<accession>A0A0K6HBX4</accession>
<organism evidence="3 4">
    <name type="scientific">Pseudidiomarina woesei</name>
    <dbReference type="NCBI Taxonomy" id="1381080"/>
    <lineage>
        <taxon>Bacteria</taxon>
        <taxon>Pseudomonadati</taxon>
        <taxon>Pseudomonadota</taxon>
        <taxon>Gammaproteobacteria</taxon>
        <taxon>Alteromonadales</taxon>
        <taxon>Idiomarinaceae</taxon>
        <taxon>Pseudidiomarina</taxon>
    </lineage>
</organism>
<evidence type="ECO:0000256" key="1">
    <source>
        <dbReference type="SAM" id="MobiDB-lite"/>
    </source>
</evidence>
<dbReference type="AlphaFoldDB" id="A0A0K6HBX4"/>
<dbReference type="PROSITE" id="PS51257">
    <property type="entry name" value="PROKAR_LIPOPROTEIN"/>
    <property type="match status" value="1"/>
</dbReference>
<proteinExistence type="predicted"/>
<evidence type="ECO:0000256" key="2">
    <source>
        <dbReference type="SAM" id="SignalP"/>
    </source>
</evidence>